<dbReference type="Proteomes" id="UP001440984">
    <property type="component" value="Unassembled WGS sequence"/>
</dbReference>
<feature type="domain" description="AMP-dependent synthetase/ligase" evidence="1">
    <location>
        <begin position="26"/>
        <end position="336"/>
    </location>
</feature>
<dbReference type="SUPFAM" id="SSF56801">
    <property type="entry name" value="Acetyl-CoA synthetase-like"/>
    <property type="match status" value="1"/>
</dbReference>
<dbReference type="InterPro" id="IPR045851">
    <property type="entry name" value="AMP-bd_C_sf"/>
</dbReference>
<proteinExistence type="predicted"/>
<gene>
    <name evidence="2" type="ORF">ABJI51_11130</name>
</gene>
<protein>
    <submittedName>
        <fullName evidence="2">AMP-binding protein</fullName>
    </submittedName>
</protein>
<evidence type="ECO:0000313" key="3">
    <source>
        <dbReference type="Proteomes" id="UP001440984"/>
    </source>
</evidence>
<dbReference type="Pfam" id="PF23562">
    <property type="entry name" value="AMP-binding_C_3"/>
    <property type="match status" value="1"/>
</dbReference>
<reference evidence="2 3" key="1">
    <citation type="submission" date="2024-05" db="EMBL/GenBank/DDBJ databases">
        <authorList>
            <person name="Zhao H."/>
            <person name="Xu Y."/>
            <person name="Lin S."/>
            <person name="Spain J.C."/>
            <person name="Zhou N.-Y."/>
        </authorList>
    </citation>
    <scope>NUCLEOTIDE SEQUENCE [LARGE SCALE GENOMIC DNA]</scope>
    <source>
        <strain evidence="2 3">NEAU-NG30</strain>
    </source>
</reference>
<name>A0ABV0LBR2_9PSEU</name>
<dbReference type="PROSITE" id="PS00455">
    <property type="entry name" value="AMP_BINDING"/>
    <property type="match status" value="1"/>
</dbReference>
<dbReference type="InterPro" id="IPR042099">
    <property type="entry name" value="ANL_N_sf"/>
</dbReference>
<dbReference type="Pfam" id="PF00501">
    <property type="entry name" value="AMP-binding"/>
    <property type="match status" value="1"/>
</dbReference>
<sequence>MTGSVLNRVVAGPPSPGHRISFLRLGSRRTLELTELYEQSGRVAAYLRSLGVEPGDRIGILAANSLEWVLLDLAALRLKAVVAGFEPGKFADAAELVARYGLKLLFTDRDVPADAPPPVRACADVAVAAEQAWTDLPEPVVYEPGEVTTIKFTSGSTGVPKGLGATVGSIDASMQAVQEIFEHRGGDNLFVFLPLSLLQQRYWIYSALCFGHDATVTTYEAAFAALATARPTVVMGVPAFFETARRQIAQDAARMDGVPPEEARRAAARRLFGDRIRYLWTGSAPADREVLRYLTGAGLPIYEGYGLNETCIVSKNHPGAHKEGSVGRVLPGKQVLFDDDGVILVRSEHPVNRRYEFAEPGDSERMFVADGVVRTGDLGYLDEDGFLFVQGRADDVIVLGNGKKVIVRPIEEHLRASPAIEECVVFCPAQTSLVAVVSPASGTADHAAIAEQLARTNAAFGRDEQIRRVVVASPRFSIANGMLTSQFKPKRQTIFAAFEAEITNNQDGIHAQ</sequence>
<organism evidence="2 3">
    <name type="scientific">Amycolatopsis melonis</name>
    <dbReference type="NCBI Taxonomy" id="3156488"/>
    <lineage>
        <taxon>Bacteria</taxon>
        <taxon>Bacillati</taxon>
        <taxon>Actinomycetota</taxon>
        <taxon>Actinomycetes</taxon>
        <taxon>Pseudonocardiales</taxon>
        <taxon>Pseudonocardiaceae</taxon>
        <taxon>Amycolatopsis</taxon>
    </lineage>
</organism>
<evidence type="ECO:0000313" key="2">
    <source>
        <dbReference type="EMBL" id="MEQ0559626.1"/>
    </source>
</evidence>
<accession>A0ABV0LBR2</accession>
<dbReference type="RefSeq" id="WP_348949849.1">
    <property type="nucleotide sequence ID" value="NZ_JBDZYD010000004.1"/>
</dbReference>
<dbReference type="EMBL" id="JBDZYD010000004">
    <property type="protein sequence ID" value="MEQ0559626.1"/>
    <property type="molecule type" value="Genomic_DNA"/>
</dbReference>
<dbReference type="InterPro" id="IPR020845">
    <property type="entry name" value="AMP-binding_CS"/>
</dbReference>
<evidence type="ECO:0000259" key="1">
    <source>
        <dbReference type="Pfam" id="PF00501"/>
    </source>
</evidence>
<dbReference type="Gene3D" id="3.30.300.30">
    <property type="match status" value="1"/>
</dbReference>
<dbReference type="Gene3D" id="3.40.50.12780">
    <property type="entry name" value="N-terminal domain of ligase-like"/>
    <property type="match status" value="1"/>
</dbReference>
<dbReference type="PANTHER" id="PTHR43201">
    <property type="entry name" value="ACYL-COA SYNTHETASE"/>
    <property type="match status" value="1"/>
</dbReference>
<keyword evidence="3" id="KW-1185">Reference proteome</keyword>
<comment type="caution">
    <text evidence="2">The sequence shown here is derived from an EMBL/GenBank/DDBJ whole genome shotgun (WGS) entry which is preliminary data.</text>
</comment>
<dbReference type="InterPro" id="IPR000873">
    <property type="entry name" value="AMP-dep_synth/lig_dom"/>
</dbReference>
<dbReference type="PANTHER" id="PTHR43201:SF32">
    <property type="entry name" value="2-SUCCINYLBENZOATE--COA LIGASE, CHLOROPLASTIC_PEROXISOMAL"/>
    <property type="match status" value="1"/>
</dbReference>